<reference evidence="3 4" key="1">
    <citation type="journal article" date="2021" name="Nat. Commun.">
        <title>Genetic determinants of endophytism in the Arabidopsis root mycobiome.</title>
        <authorList>
            <person name="Mesny F."/>
            <person name="Miyauchi S."/>
            <person name="Thiergart T."/>
            <person name="Pickel B."/>
            <person name="Atanasova L."/>
            <person name="Karlsson M."/>
            <person name="Huettel B."/>
            <person name="Barry K.W."/>
            <person name="Haridas S."/>
            <person name="Chen C."/>
            <person name="Bauer D."/>
            <person name="Andreopoulos W."/>
            <person name="Pangilinan J."/>
            <person name="LaButti K."/>
            <person name="Riley R."/>
            <person name="Lipzen A."/>
            <person name="Clum A."/>
            <person name="Drula E."/>
            <person name="Henrissat B."/>
            <person name="Kohler A."/>
            <person name="Grigoriev I.V."/>
            <person name="Martin F.M."/>
            <person name="Hacquard S."/>
        </authorList>
    </citation>
    <scope>NUCLEOTIDE SEQUENCE [LARGE SCALE GENOMIC DNA]</scope>
    <source>
        <strain evidence="3 4">MPI-SDFR-AT-0080</strain>
    </source>
</reference>
<comment type="caution">
    <text evidence="3">The sequence shown here is derived from an EMBL/GenBank/DDBJ whole genome shotgun (WGS) entry which is preliminary data.</text>
</comment>
<protein>
    <submittedName>
        <fullName evidence="3">14-3-3 protein-domain-containing protein</fullName>
    </submittedName>
</protein>
<dbReference type="Gene3D" id="1.20.190.20">
    <property type="entry name" value="14-3-3 domain"/>
    <property type="match status" value="1"/>
</dbReference>
<keyword evidence="4" id="KW-1185">Reference proteome</keyword>
<dbReference type="PRINTS" id="PR00305">
    <property type="entry name" value="1433ZETA"/>
</dbReference>
<dbReference type="EMBL" id="JAGTJR010000147">
    <property type="protein sequence ID" value="KAH7001754.1"/>
    <property type="molecule type" value="Genomic_DNA"/>
</dbReference>
<comment type="similarity">
    <text evidence="1">Belongs to the 14-3-3 family.</text>
</comment>
<proteinExistence type="inferred from homology"/>
<name>A0ABQ8FPA9_9PEZI</name>
<sequence>MPSILSSDIGMASEHGRLSAMMVRYRLLPRVAACPLKLSTQRDGQVYEGSCEGDPLITLRLAQPGGDISMEERRLLFVAYQNVLTTRRASWRRISSVEKEIEPKGSKMHVRIIQEYRQKIEVEIENACEDILDVLDESLIPKAESGELKAHYNKLKGDYYRYIAEFALGERHKVAAAAAHEAYKTAIDVAETELIPTDPIRLALALNFSVFYYVILNSPGRACHLAEQAFGDAIADLDLLSEESYRNSALIMQLLRDNLTLWTALL</sequence>
<gene>
    <name evidence="3" type="ORF">B0J12DRAFT_706326</name>
</gene>
<dbReference type="SMART" id="SM00101">
    <property type="entry name" value="14_3_3"/>
    <property type="match status" value="1"/>
</dbReference>
<feature type="domain" description="14-3-3" evidence="2">
    <location>
        <begin position="42"/>
        <end position="266"/>
    </location>
</feature>
<dbReference type="InterPro" id="IPR000308">
    <property type="entry name" value="14-3-3"/>
</dbReference>
<dbReference type="InterPro" id="IPR023410">
    <property type="entry name" value="14-3-3_domain"/>
</dbReference>
<evidence type="ECO:0000313" key="4">
    <source>
        <dbReference type="Proteomes" id="UP000774617"/>
    </source>
</evidence>
<evidence type="ECO:0000256" key="1">
    <source>
        <dbReference type="ARBA" id="ARBA00006141"/>
    </source>
</evidence>
<evidence type="ECO:0000313" key="3">
    <source>
        <dbReference type="EMBL" id="KAH7001754.1"/>
    </source>
</evidence>
<organism evidence="3 4">
    <name type="scientific">Macrophomina phaseolina</name>
    <dbReference type="NCBI Taxonomy" id="35725"/>
    <lineage>
        <taxon>Eukaryota</taxon>
        <taxon>Fungi</taxon>
        <taxon>Dikarya</taxon>
        <taxon>Ascomycota</taxon>
        <taxon>Pezizomycotina</taxon>
        <taxon>Dothideomycetes</taxon>
        <taxon>Dothideomycetes incertae sedis</taxon>
        <taxon>Botryosphaeriales</taxon>
        <taxon>Botryosphaeriaceae</taxon>
        <taxon>Macrophomina</taxon>
    </lineage>
</organism>
<dbReference type="InterPro" id="IPR036815">
    <property type="entry name" value="14-3-3_dom_sf"/>
</dbReference>
<dbReference type="Proteomes" id="UP000774617">
    <property type="component" value="Unassembled WGS sequence"/>
</dbReference>
<dbReference type="PANTHER" id="PTHR18860">
    <property type="entry name" value="14-3-3 PROTEIN"/>
    <property type="match status" value="1"/>
</dbReference>
<evidence type="ECO:0000259" key="2">
    <source>
        <dbReference type="SMART" id="SM00101"/>
    </source>
</evidence>
<accession>A0ABQ8FPA9</accession>
<dbReference type="SUPFAM" id="SSF48445">
    <property type="entry name" value="14-3-3 protein"/>
    <property type="match status" value="1"/>
</dbReference>
<dbReference type="Pfam" id="PF00244">
    <property type="entry name" value="14-3-3"/>
    <property type="match status" value="1"/>
</dbReference>